<keyword evidence="12 14" id="KW-0472">Membrane</keyword>
<feature type="region of interest" description="Disordered" evidence="15">
    <location>
        <begin position="408"/>
        <end position="443"/>
    </location>
</feature>
<dbReference type="InterPro" id="IPR004274">
    <property type="entry name" value="FCP1_dom"/>
</dbReference>
<dbReference type="GO" id="GO:0015031">
    <property type="term" value="P:protein transport"/>
    <property type="evidence" value="ECO:0007669"/>
    <property type="project" value="UniProtKB-KW"/>
</dbReference>
<keyword evidence="8 14" id="KW-0809">Transit peptide</keyword>
<feature type="compositionally biased region" description="Polar residues" evidence="15">
    <location>
        <begin position="64"/>
        <end position="74"/>
    </location>
</feature>
<organism evidence="17 18">
    <name type="scientific">Scleroderma citrinum Foug A</name>
    <dbReference type="NCBI Taxonomy" id="1036808"/>
    <lineage>
        <taxon>Eukaryota</taxon>
        <taxon>Fungi</taxon>
        <taxon>Dikarya</taxon>
        <taxon>Basidiomycota</taxon>
        <taxon>Agaricomycotina</taxon>
        <taxon>Agaricomycetes</taxon>
        <taxon>Agaricomycetidae</taxon>
        <taxon>Boletales</taxon>
        <taxon>Sclerodermatineae</taxon>
        <taxon>Sclerodermataceae</taxon>
        <taxon>Scleroderma</taxon>
    </lineage>
</organism>
<reference evidence="17 18" key="1">
    <citation type="submission" date="2014-04" db="EMBL/GenBank/DDBJ databases">
        <authorList>
            <consortium name="DOE Joint Genome Institute"/>
            <person name="Kuo A."/>
            <person name="Kohler A."/>
            <person name="Nagy L.G."/>
            <person name="Floudas D."/>
            <person name="Copeland A."/>
            <person name="Barry K.W."/>
            <person name="Cichocki N."/>
            <person name="Veneault-Fourrey C."/>
            <person name="LaButti K."/>
            <person name="Lindquist E.A."/>
            <person name="Lipzen A."/>
            <person name="Lundell T."/>
            <person name="Morin E."/>
            <person name="Murat C."/>
            <person name="Sun H."/>
            <person name="Tunlid A."/>
            <person name="Henrissat B."/>
            <person name="Grigoriev I.V."/>
            <person name="Hibbett D.S."/>
            <person name="Martin F."/>
            <person name="Nordberg H.P."/>
            <person name="Cantor M.N."/>
            <person name="Hua S.X."/>
        </authorList>
    </citation>
    <scope>NUCLEOTIDE SEQUENCE [LARGE SCALE GENOMIC DNA]</scope>
    <source>
        <strain evidence="17 18">Foug A</strain>
    </source>
</reference>
<evidence type="ECO:0000256" key="14">
    <source>
        <dbReference type="RuleBase" id="RU365079"/>
    </source>
</evidence>
<feature type="transmembrane region" description="Helical" evidence="14">
    <location>
        <begin position="83"/>
        <end position="103"/>
    </location>
</feature>
<dbReference type="PANTHER" id="PTHR12210">
    <property type="entry name" value="DULLARD PROTEIN PHOSPHATASE"/>
    <property type="match status" value="1"/>
</dbReference>
<evidence type="ECO:0000256" key="5">
    <source>
        <dbReference type="ARBA" id="ARBA00022692"/>
    </source>
</evidence>
<dbReference type="FunCoup" id="A0A0C2ZS73">
    <property type="interactions" value="98"/>
</dbReference>
<evidence type="ECO:0000256" key="2">
    <source>
        <dbReference type="ARBA" id="ARBA00006344"/>
    </source>
</evidence>
<evidence type="ECO:0000259" key="16">
    <source>
        <dbReference type="PROSITE" id="PS50969"/>
    </source>
</evidence>
<evidence type="ECO:0000256" key="7">
    <source>
        <dbReference type="ARBA" id="ARBA00022927"/>
    </source>
</evidence>
<keyword evidence="11 14" id="KW-0496">Mitochondrion</keyword>
<dbReference type="InterPro" id="IPR036412">
    <property type="entry name" value="HAD-like_sf"/>
</dbReference>
<comment type="subunit">
    <text evidence="13">Component of the TIM23 complex, at least composed of TIM23, TIM17 and TIM50. Interacts with preproteins in transit.</text>
</comment>
<keyword evidence="18" id="KW-1185">Reference proteome</keyword>
<evidence type="ECO:0000256" key="3">
    <source>
        <dbReference type="ARBA" id="ARBA00020799"/>
    </source>
</evidence>
<keyword evidence="6" id="KW-0999">Mitochondrion inner membrane</keyword>
<dbReference type="AlphaFoldDB" id="A0A0C2ZS73"/>
<evidence type="ECO:0000256" key="12">
    <source>
        <dbReference type="ARBA" id="ARBA00023136"/>
    </source>
</evidence>
<dbReference type="SMART" id="SM00577">
    <property type="entry name" value="CPDc"/>
    <property type="match status" value="1"/>
</dbReference>
<dbReference type="EMBL" id="KN822135">
    <property type="protein sequence ID" value="KIM55432.1"/>
    <property type="molecule type" value="Genomic_DNA"/>
</dbReference>
<dbReference type="Gene3D" id="3.40.50.1000">
    <property type="entry name" value="HAD superfamily/HAD-like"/>
    <property type="match status" value="1"/>
</dbReference>
<gene>
    <name evidence="17" type="ORF">SCLCIDRAFT_1221119</name>
</gene>
<dbReference type="InterPro" id="IPR050365">
    <property type="entry name" value="TIM50"/>
</dbReference>
<comment type="similarity">
    <text evidence="2 14">Belongs to the TIM50 family.</text>
</comment>
<name>A0A0C2ZS73_9AGAM</name>
<dbReference type="HOGENOM" id="CLU_023309_1_0_1"/>
<keyword evidence="7 14" id="KW-0653">Protein transport</keyword>
<comment type="function">
    <text evidence="14">Essential component of the TIM23 complex, a complex that mediates the translocation of transit peptide-containing proteins across the mitochondrial inner membrane.</text>
</comment>
<dbReference type="InParanoid" id="A0A0C2ZS73"/>
<evidence type="ECO:0000256" key="4">
    <source>
        <dbReference type="ARBA" id="ARBA00022448"/>
    </source>
</evidence>
<keyword evidence="10 14" id="KW-0811">Translocation</keyword>
<dbReference type="STRING" id="1036808.A0A0C2ZS73"/>
<dbReference type="SUPFAM" id="SSF56784">
    <property type="entry name" value="HAD-like"/>
    <property type="match status" value="1"/>
</dbReference>
<evidence type="ECO:0000256" key="15">
    <source>
        <dbReference type="SAM" id="MobiDB-lite"/>
    </source>
</evidence>
<accession>A0A0C2ZS73</accession>
<comment type="subcellular location">
    <subcellularLocation>
        <location evidence="1 14">Mitochondrion inner membrane</location>
        <topology evidence="1 14">Single-pass membrane protein</topology>
    </subcellularLocation>
</comment>
<evidence type="ECO:0000313" key="18">
    <source>
        <dbReference type="Proteomes" id="UP000053989"/>
    </source>
</evidence>
<dbReference type="Proteomes" id="UP000053989">
    <property type="component" value="Unassembled WGS sequence"/>
</dbReference>
<evidence type="ECO:0000256" key="13">
    <source>
        <dbReference type="ARBA" id="ARBA00065975"/>
    </source>
</evidence>
<dbReference type="Pfam" id="PF03031">
    <property type="entry name" value="NIF"/>
    <property type="match status" value="1"/>
</dbReference>
<keyword evidence="4 14" id="KW-0813">Transport</keyword>
<dbReference type="PROSITE" id="PS50969">
    <property type="entry name" value="FCP1"/>
    <property type="match status" value="1"/>
</dbReference>
<evidence type="ECO:0000256" key="6">
    <source>
        <dbReference type="ARBA" id="ARBA00022792"/>
    </source>
</evidence>
<reference evidence="18" key="2">
    <citation type="submission" date="2015-01" db="EMBL/GenBank/DDBJ databases">
        <title>Evolutionary Origins and Diversification of the Mycorrhizal Mutualists.</title>
        <authorList>
            <consortium name="DOE Joint Genome Institute"/>
            <consortium name="Mycorrhizal Genomics Consortium"/>
            <person name="Kohler A."/>
            <person name="Kuo A."/>
            <person name="Nagy L.G."/>
            <person name="Floudas D."/>
            <person name="Copeland A."/>
            <person name="Barry K.W."/>
            <person name="Cichocki N."/>
            <person name="Veneault-Fourrey C."/>
            <person name="LaButti K."/>
            <person name="Lindquist E.A."/>
            <person name="Lipzen A."/>
            <person name="Lundell T."/>
            <person name="Morin E."/>
            <person name="Murat C."/>
            <person name="Riley R."/>
            <person name="Ohm R."/>
            <person name="Sun H."/>
            <person name="Tunlid A."/>
            <person name="Henrissat B."/>
            <person name="Grigoriev I.V."/>
            <person name="Hibbett D.S."/>
            <person name="Martin F."/>
        </authorList>
    </citation>
    <scope>NUCLEOTIDE SEQUENCE [LARGE SCALE GENOMIC DNA]</scope>
    <source>
        <strain evidence="18">Foug A</strain>
    </source>
</reference>
<dbReference type="GO" id="GO:0005744">
    <property type="term" value="C:TIM23 mitochondrial import inner membrane translocase complex"/>
    <property type="evidence" value="ECO:0007669"/>
    <property type="project" value="UniProtKB-UniRule"/>
</dbReference>
<dbReference type="CDD" id="cd07521">
    <property type="entry name" value="HAD_FCP1-like"/>
    <property type="match status" value="1"/>
</dbReference>
<protein>
    <recommendedName>
        <fullName evidence="3 14">Mitochondrial import inner membrane translocase subunit TIM50</fullName>
    </recommendedName>
</protein>
<evidence type="ECO:0000256" key="9">
    <source>
        <dbReference type="ARBA" id="ARBA00022989"/>
    </source>
</evidence>
<evidence type="ECO:0000256" key="10">
    <source>
        <dbReference type="ARBA" id="ARBA00023010"/>
    </source>
</evidence>
<dbReference type="OrthoDB" id="287041at2759"/>
<dbReference type="InterPro" id="IPR023214">
    <property type="entry name" value="HAD_sf"/>
</dbReference>
<evidence type="ECO:0000256" key="8">
    <source>
        <dbReference type="ARBA" id="ARBA00022946"/>
    </source>
</evidence>
<dbReference type="FunFam" id="3.40.50.1000:FF:000019">
    <property type="entry name" value="Mitochondrial import inner membrane translocase subunit TIM50"/>
    <property type="match status" value="1"/>
</dbReference>
<feature type="region of interest" description="Disordered" evidence="15">
    <location>
        <begin position="26"/>
        <end position="74"/>
    </location>
</feature>
<keyword evidence="5 14" id="KW-0812">Transmembrane</keyword>
<evidence type="ECO:0000256" key="11">
    <source>
        <dbReference type="ARBA" id="ARBA00023128"/>
    </source>
</evidence>
<proteinExistence type="inferred from homology"/>
<evidence type="ECO:0000256" key="1">
    <source>
        <dbReference type="ARBA" id="ARBA00004434"/>
    </source>
</evidence>
<sequence length="443" mass="50091">MFSVALRRVVQRPTFAQRLRCLASQVPPSKIDSQQSPPPPLPSASHVPSLDFQPTEQGPERTQRTGAKSSKDSLSSIERKRRLLARFSLAILAVGIGVQLVYLGREWDPEEFKGKKLKLEDAPSTRWGRMKTRFADLFGLFSEPVWQELLPPPLPPQYQKPLTLVISLDDLLVNSVWDRQHGWRVAKRPGVDYFLAYLSQFYEIVIFTSQYSYTAHPIIEKLDPYGFSISHRLFREHMRSTAESIVKDLSYLNRDLSKVIVVDTHPDYVSTHPENAIVLPKWNGSPGDKGLIAMIPFLESIGIYKPQDVRPILEAYNGKDIPIEYARKEAEAQEKHVEEWKQKRGGLSSGGFTLTSLFGGGETTHSPVPPTYLEQKRAEAQQTYRQELAYIEANKATLDKMIEEQRQHEAKEMSGSLWNMMTGKKAEGDKTSQAKGGEAPAQS</sequence>
<evidence type="ECO:0000313" key="17">
    <source>
        <dbReference type="EMBL" id="KIM55432.1"/>
    </source>
</evidence>
<feature type="domain" description="FCP1 homology" evidence="16">
    <location>
        <begin position="157"/>
        <end position="301"/>
    </location>
</feature>
<keyword evidence="9 14" id="KW-1133">Transmembrane helix</keyword>